<dbReference type="SUPFAM" id="SSF50800">
    <property type="entry name" value="PK beta-barrel domain-like"/>
    <property type="match status" value="1"/>
</dbReference>
<dbReference type="EMBL" id="JAYFUL010000018">
    <property type="protein sequence ID" value="MEA5258537.1"/>
    <property type="molecule type" value="Genomic_DNA"/>
</dbReference>
<accession>A0ABU5QN90</accession>
<protein>
    <submittedName>
        <fullName evidence="2">MOSC domain-containing protein</fullName>
    </submittedName>
</protein>
<proteinExistence type="predicted"/>
<dbReference type="InterPro" id="IPR005302">
    <property type="entry name" value="MoCF_Sase_C"/>
</dbReference>
<organism evidence="2 3">
    <name type="scientific">Arcicella aquatica</name>
    <dbReference type="NCBI Taxonomy" id="217141"/>
    <lineage>
        <taxon>Bacteria</taxon>
        <taxon>Pseudomonadati</taxon>
        <taxon>Bacteroidota</taxon>
        <taxon>Cytophagia</taxon>
        <taxon>Cytophagales</taxon>
        <taxon>Flectobacillaceae</taxon>
        <taxon>Arcicella</taxon>
    </lineage>
</organism>
<dbReference type="InterPro" id="IPR052716">
    <property type="entry name" value="MOSC_domain"/>
</dbReference>
<keyword evidence="3" id="KW-1185">Reference proteome</keyword>
<reference evidence="2 3" key="1">
    <citation type="submission" date="2023-12" db="EMBL/GenBank/DDBJ databases">
        <title>Novel species of the genus Arcicella isolated from rivers.</title>
        <authorList>
            <person name="Lu H."/>
        </authorList>
    </citation>
    <scope>NUCLEOTIDE SEQUENCE [LARGE SCALE GENOMIC DNA]</scope>
    <source>
        <strain evidence="2 3">LMG 21963</strain>
    </source>
</reference>
<evidence type="ECO:0000313" key="3">
    <source>
        <dbReference type="Proteomes" id="UP001304671"/>
    </source>
</evidence>
<comment type="caution">
    <text evidence="2">The sequence shown here is derived from an EMBL/GenBank/DDBJ whole genome shotgun (WGS) entry which is preliminary data.</text>
</comment>
<feature type="domain" description="MOSC" evidence="1">
    <location>
        <begin position="29"/>
        <end position="164"/>
    </location>
</feature>
<name>A0ABU5QN90_9BACT</name>
<dbReference type="RefSeq" id="WP_323249713.1">
    <property type="nucleotide sequence ID" value="NZ_JAYFUL010000018.1"/>
</dbReference>
<evidence type="ECO:0000259" key="1">
    <source>
        <dbReference type="PROSITE" id="PS51340"/>
    </source>
</evidence>
<dbReference type="Proteomes" id="UP001304671">
    <property type="component" value="Unassembled WGS sequence"/>
</dbReference>
<evidence type="ECO:0000313" key="2">
    <source>
        <dbReference type="EMBL" id="MEA5258537.1"/>
    </source>
</evidence>
<sequence length="164" mass="17670">MALLSEESPLNALMNNFVQAGEVVYIGVRPASRQPVIGVEQTMARIGTGLDGDRYKGNADSKRQVTLIQAEHLQAIASFLGKSEIDPALVRRNIVVKGINLLALKEKRFKIGEAILEMTGLCHPCSRMENILGEGGYNAMLGHGGITCKVIEEGNIKLGDIIVA</sequence>
<dbReference type="Gene3D" id="2.40.33.20">
    <property type="entry name" value="PK beta-barrel domain-like"/>
    <property type="match status" value="1"/>
</dbReference>
<dbReference type="PANTHER" id="PTHR36930:SF1">
    <property type="entry name" value="MOSC DOMAIN-CONTAINING PROTEIN"/>
    <property type="match status" value="1"/>
</dbReference>
<dbReference type="InterPro" id="IPR011037">
    <property type="entry name" value="Pyrv_Knase-like_insert_dom_sf"/>
</dbReference>
<dbReference type="PROSITE" id="PS51340">
    <property type="entry name" value="MOSC"/>
    <property type="match status" value="1"/>
</dbReference>
<gene>
    <name evidence="2" type="ORF">VB264_12145</name>
</gene>
<dbReference type="PANTHER" id="PTHR36930">
    <property type="entry name" value="METAL-SULFUR CLUSTER BIOSYNTHESIS PROTEINS YUAD-RELATED"/>
    <property type="match status" value="1"/>
</dbReference>
<dbReference type="Pfam" id="PF03473">
    <property type="entry name" value="MOSC"/>
    <property type="match status" value="1"/>
</dbReference>